<dbReference type="InterPro" id="IPR001387">
    <property type="entry name" value="Cro/C1-type_HTH"/>
</dbReference>
<evidence type="ECO:0000313" key="3">
    <source>
        <dbReference type="Proteomes" id="UP000621631"/>
    </source>
</evidence>
<dbReference type="EMBL" id="JACWEZ010000004">
    <property type="protein sequence ID" value="MBD1222788.1"/>
    <property type="molecule type" value="Genomic_DNA"/>
</dbReference>
<dbReference type="Pfam" id="PF13443">
    <property type="entry name" value="HTH_26"/>
    <property type="match status" value="1"/>
</dbReference>
<sequence>MKKIRIKLDKILKQEGISQRQLKIMIDQKHFNGEDKFRTATISEIYNNQRKTINREHLEIIFDTLGLDRVDQLIEFVEE</sequence>
<gene>
    <name evidence="2" type="ORF">IC602_09205</name>
</gene>
<keyword evidence="3" id="KW-1185">Reference proteome</keyword>
<evidence type="ECO:0000313" key="2">
    <source>
        <dbReference type="EMBL" id="MBD1222788.1"/>
    </source>
</evidence>
<dbReference type="RefSeq" id="WP_189777998.1">
    <property type="nucleotide sequence ID" value="NZ_JACWEZ010000004.1"/>
</dbReference>
<comment type="caution">
    <text evidence="2">The sequence shown here is derived from an EMBL/GenBank/DDBJ whole genome shotgun (WGS) entry which is preliminary data.</text>
</comment>
<name>A0ABR7VM77_VIRHA</name>
<protein>
    <submittedName>
        <fullName evidence="2">Helix-turn-helix domain-containing protein</fullName>
    </submittedName>
</protein>
<organism evidence="2 3">
    <name type="scientific">Virgibacillus halodenitrificans</name>
    <name type="common">Bacillus halodenitrificans</name>
    <dbReference type="NCBI Taxonomy" id="1482"/>
    <lineage>
        <taxon>Bacteria</taxon>
        <taxon>Bacillati</taxon>
        <taxon>Bacillota</taxon>
        <taxon>Bacilli</taxon>
        <taxon>Bacillales</taxon>
        <taxon>Bacillaceae</taxon>
        <taxon>Virgibacillus</taxon>
    </lineage>
</organism>
<evidence type="ECO:0000259" key="1">
    <source>
        <dbReference type="Pfam" id="PF13443"/>
    </source>
</evidence>
<dbReference type="Proteomes" id="UP000621631">
    <property type="component" value="Unassembled WGS sequence"/>
</dbReference>
<reference evidence="2 3" key="1">
    <citation type="submission" date="2020-09" db="EMBL/GenBank/DDBJ databases">
        <title>Draft Genome Sequences of Oil-Oxidizing Bacteria Halomonas titanicae, Marinobacter lutaoensis, and Virgibacillus halodenitrificans Isolated from Highly Saline Environments.</title>
        <authorList>
            <person name="Grouzdev D.S."/>
            <person name="Sokolova D.S."/>
            <person name="Semenova E.M."/>
            <person name="Borzenkov I.A."/>
            <person name="Bidzhieva S.K."/>
            <person name="Poltaraus A.B."/>
            <person name="Nazina T.N."/>
        </authorList>
    </citation>
    <scope>NUCLEOTIDE SEQUENCE [LARGE SCALE GENOMIC DNA]</scope>
    <source>
        <strain evidence="2 3">VKM B-3472D</strain>
    </source>
</reference>
<proteinExistence type="predicted"/>
<accession>A0ABR7VM77</accession>
<feature type="domain" description="HTH cro/C1-type" evidence="1">
    <location>
        <begin position="7"/>
        <end position="78"/>
    </location>
</feature>